<evidence type="ECO:0000256" key="2">
    <source>
        <dbReference type="SAM" id="Phobius"/>
    </source>
</evidence>
<feature type="region of interest" description="Disordered" evidence="1">
    <location>
        <begin position="148"/>
        <end position="167"/>
    </location>
</feature>
<feature type="compositionally biased region" description="Polar residues" evidence="1">
    <location>
        <begin position="149"/>
        <end position="164"/>
    </location>
</feature>
<accession>A0A2T9YNK8</accession>
<dbReference type="AlphaFoldDB" id="A0A2T9YNK8"/>
<protein>
    <submittedName>
        <fullName evidence="3">Uncharacterized protein</fullName>
    </submittedName>
</protein>
<feature type="compositionally biased region" description="Polar residues" evidence="1">
    <location>
        <begin position="62"/>
        <end position="85"/>
    </location>
</feature>
<proteinExistence type="predicted"/>
<feature type="compositionally biased region" description="Low complexity" evidence="1">
    <location>
        <begin position="193"/>
        <end position="203"/>
    </location>
</feature>
<evidence type="ECO:0000313" key="4">
    <source>
        <dbReference type="Proteomes" id="UP000245383"/>
    </source>
</evidence>
<comment type="caution">
    <text evidence="3">The sequence shown here is derived from an EMBL/GenBank/DDBJ whole genome shotgun (WGS) entry which is preliminary data.</text>
</comment>
<feature type="region of interest" description="Disordered" evidence="1">
    <location>
        <begin position="56"/>
        <end position="85"/>
    </location>
</feature>
<feature type="region of interest" description="Disordered" evidence="1">
    <location>
        <begin position="179"/>
        <end position="203"/>
    </location>
</feature>
<evidence type="ECO:0000313" key="3">
    <source>
        <dbReference type="EMBL" id="PVU93916.1"/>
    </source>
</evidence>
<dbReference type="EMBL" id="MBFR01000108">
    <property type="protein sequence ID" value="PVU93916.1"/>
    <property type="molecule type" value="Genomic_DNA"/>
</dbReference>
<gene>
    <name evidence="3" type="ORF">BB561_002945</name>
</gene>
<feature type="transmembrane region" description="Helical" evidence="2">
    <location>
        <begin position="301"/>
        <end position="320"/>
    </location>
</feature>
<dbReference type="OrthoDB" id="6270329at2759"/>
<evidence type="ECO:0000256" key="1">
    <source>
        <dbReference type="SAM" id="MobiDB-lite"/>
    </source>
</evidence>
<name>A0A2T9YNK8_9FUNG</name>
<dbReference type="Proteomes" id="UP000245383">
    <property type="component" value="Unassembled WGS sequence"/>
</dbReference>
<keyword evidence="2" id="KW-0812">Transmembrane</keyword>
<keyword evidence="2" id="KW-1133">Transmembrane helix</keyword>
<keyword evidence="2" id="KW-0472">Membrane</keyword>
<dbReference type="STRING" id="133385.A0A2T9YNK8"/>
<keyword evidence="4" id="KW-1185">Reference proteome</keyword>
<sequence length="321" mass="35111">MSNQQDTFENDTQNTLFDSQAHSALATDDSIKDMHSLQTLAKNTLNSLNSNALNASVDNSNTLEESVDNSNTLEESVDNSNSQNSTIEKLQSFTNVLNKDTATLKFSDNGASSTSTSVATNTGLRNRFSTESIENKLSIAEIECKSENSIKSQKNSETTHNFENSIDDKQIQQLTDDSENNLTQKQPRETDSESLISSSTSKKNNNRENGEFYCNICFEVATHPVLTVSGCQKDTVIPVYGRGKEEKDPRKNITFGERPVGHRPAVPNLANHQVFGWDPFGMGIGLSGAGVGGSFQVGTNMIGLFPGFVGFSYVCIYFILL</sequence>
<organism evidence="3 4">
    <name type="scientific">Smittium simulii</name>
    <dbReference type="NCBI Taxonomy" id="133385"/>
    <lineage>
        <taxon>Eukaryota</taxon>
        <taxon>Fungi</taxon>
        <taxon>Fungi incertae sedis</taxon>
        <taxon>Zoopagomycota</taxon>
        <taxon>Kickxellomycotina</taxon>
        <taxon>Harpellomycetes</taxon>
        <taxon>Harpellales</taxon>
        <taxon>Legeriomycetaceae</taxon>
        <taxon>Smittium</taxon>
    </lineage>
</organism>
<reference evidence="3 4" key="1">
    <citation type="journal article" date="2018" name="MBio">
        <title>Comparative Genomics Reveals the Core Gene Toolbox for the Fungus-Insect Symbiosis.</title>
        <authorList>
            <person name="Wang Y."/>
            <person name="Stata M."/>
            <person name="Wang W."/>
            <person name="Stajich J.E."/>
            <person name="White M.M."/>
            <person name="Moncalvo J.M."/>
        </authorList>
    </citation>
    <scope>NUCLEOTIDE SEQUENCE [LARGE SCALE GENOMIC DNA]</scope>
    <source>
        <strain evidence="3 4">SWE-8-4</strain>
    </source>
</reference>